<sequence>MRARLRAECPRPTLPDKVAATPAFDPKMCTFFAKYVKDPKKGIDRSWRACQDKLLDVVGPLTQIIQLAERAKLSSTPLQMDVVAGWAQSALCLPSNGNCAISAERRSSLLIKIDLKLGELSSSEAGAVAQGNLFGDPFVKELGKFVATFSVLDKAQS</sequence>
<organism evidence="1 2">
    <name type="scientific">Pleurodeles waltl</name>
    <name type="common">Iberian ribbed newt</name>
    <dbReference type="NCBI Taxonomy" id="8319"/>
    <lineage>
        <taxon>Eukaryota</taxon>
        <taxon>Metazoa</taxon>
        <taxon>Chordata</taxon>
        <taxon>Craniata</taxon>
        <taxon>Vertebrata</taxon>
        <taxon>Euteleostomi</taxon>
        <taxon>Amphibia</taxon>
        <taxon>Batrachia</taxon>
        <taxon>Caudata</taxon>
        <taxon>Salamandroidea</taxon>
        <taxon>Salamandridae</taxon>
        <taxon>Pleurodelinae</taxon>
        <taxon>Pleurodeles</taxon>
    </lineage>
</organism>
<protein>
    <submittedName>
        <fullName evidence="1">Uncharacterized protein</fullName>
    </submittedName>
</protein>
<comment type="caution">
    <text evidence="1">The sequence shown here is derived from an EMBL/GenBank/DDBJ whole genome shotgun (WGS) entry which is preliminary data.</text>
</comment>
<name>A0AAV7VSD2_PLEWA</name>
<keyword evidence="2" id="KW-1185">Reference proteome</keyword>
<evidence type="ECO:0000313" key="2">
    <source>
        <dbReference type="Proteomes" id="UP001066276"/>
    </source>
</evidence>
<dbReference type="EMBL" id="JANPWB010000003">
    <property type="protein sequence ID" value="KAJ1203661.1"/>
    <property type="molecule type" value="Genomic_DNA"/>
</dbReference>
<reference evidence="1" key="1">
    <citation type="journal article" date="2022" name="bioRxiv">
        <title>Sequencing and chromosome-scale assembly of the giantPleurodeles waltlgenome.</title>
        <authorList>
            <person name="Brown T."/>
            <person name="Elewa A."/>
            <person name="Iarovenko S."/>
            <person name="Subramanian E."/>
            <person name="Araus A.J."/>
            <person name="Petzold A."/>
            <person name="Susuki M."/>
            <person name="Suzuki K.-i.T."/>
            <person name="Hayashi T."/>
            <person name="Toyoda A."/>
            <person name="Oliveira C."/>
            <person name="Osipova E."/>
            <person name="Leigh N.D."/>
            <person name="Simon A."/>
            <person name="Yun M.H."/>
        </authorList>
    </citation>
    <scope>NUCLEOTIDE SEQUENCE</scope>
    <source>
        <strain evidence="1">20211129_DDA</strain>
        <tissue evidence="1">Liver</tissue>
    </source>
</reference>
<evidence type="ECO:0000313" key="1">
    <source>
        <dbReference type="EMBL" id="KAJ1203661.1"/>
    </source>
</evidence>
<accession>A0AAV7VSD2</accession>
<proteinExistence type="predicted"/>
<dbReference type="AlphaFoldDB" id="A0AAV7VSD2"/>
<dbReference type="Proteomes" id="UP001066276">
    <property type="component" value="Chromosome 2_1"/>
</dbReference>
<gene>
    <name evidence="1" type="ORF">NDU88_007445</name>
</gene>